<dbReference type="Pfam" id="PF01052">
    <property type="entry name" value="FliMN_C"/>
    <property type="match status" value="1"/>
</dbReference>
<keyword evidence="3" id="KW-0282">Flagellum</keyword>
<dbReference type="Gene3D" id="2.30.330.10">
    <property type="entry name" value="SpoA-like"/>
    <property type="match status" value="1"/>
</dbReference>
<feature type="compositionally biased region" description="Low complexity" evidence="1">
    <location>
        <begin position="323"/>
        <end position="333"/>
    </location>
</feature>
<gene>
    <name evidence="3" type="ORF">SAMN05421751_11339</name>
</gene>
<organism evidence="3 4">
    <name type="scientific">Jhaorihella thermophila</name>
    <dbReference type="NCBI Taxonomy" id="488547"/>
    <lineage>
        <taxon>Bacteria</taxon>
        <taxon>Pseudomonadati</taxon>
        <taxon>Pseudomonadota</taxon>
        <taxon>Alphaproteobacteria</taxon>
        <taxon>Rhodobacterales</taxon>
        <taxon>Paracoccaceae</taxon>
        <taxon>Jhaorihella</taxon>
    </lineage>
</organism>
<sequence length="386" mass="39712">MGRNRNGRAKGMTAAKASESVLARKLAAGGGTQRAARSLLRVLRLAVARTAADEVGAPAAVIGATEYRGALDELSENLPETGMPVLLAGDDGRLGGAIVDGQLVSALVQQLTTGQILAPWPDSRRFTPTDAALIAPFLDGILARLVDLVEQAEDRDCVAGLRCAGMTEDPGGLLLALEDGAFRVLELSLDIGGGARQGGLVLVLSEPAGGAESGTAPPPHSHGMERNFGAIRAELTAVIERLRLPLAQLARMQPGELLPLARGRLNQTELVALDGRVIATGKLGQAGGLRAIRLRLAPGGEAAAPPDLPARFVEHPGPDEAEPQTPAPAETGPAPAPAPQEPVDEDGYHDRLSQMTPDQALAEISSLAGLPEADSAPAKTGTDDAS</sequence>
<evidence type="ECO:0000256" key="1">
    <source>
        <dbReference type="SAM" id="MobiDB-lite"/>
    </source>
</evidence>
<dbReference type="InterPro" id="IPR036429">
    <property type="entry name" value="SpoA-like_sf"/>
</dbReference>
<evidence type="ECO:0000313" key="4">
    <source>
        <dbReference type="Proteomes" id="UP000236742"/>
    </source>
</evidence>
<keyword evidence="3" id="KW-0966">Cell projection</keyword>
<dbReference type="EMBL" id="FNVD01000013">
    <property type="protein sequence ID" value="SEG16295.1"/>
    <property type="molecule type" value="Genomic_DNA"/>
</dbReference>
<feature type="region of interest" description="Disordered" evidence="1">
    <location>
        <begin position="302"/>
        <end position="386"/>
    </location>
</feature>
<keyword evidence="4" id="KW-1185">Reference proteome</keyword>
<accession>A0A1H5XXN7</accession>
<evidence type="ECO:0000259" key="2">
    <source>
        <dbReference type="Pfam" id="PF01052"/>
    </source>
</evidence>
<dbReference type="AlphaFoldDB" id="A0A1H5XXN7"/>
<protein>
    <submittedName>
        <fullName evidence="3">Type III flagellar switch regulator (C-ring) FliN C-term</fullName>
    </submittedName>
</protein>
<dbReference type="Proteomes" id="UP000236742">
    <property type="component" value="Unassembled WGS sequence"/>
</dbReference>
<reference evidence="3 4" key="1">
    <citation type="submission" date="2016-10" db="EMBL/GenBank/DDBJ databases">
        <authorList>
            <person name="de Groot N.N."/>
        </authorList>
    </citation>
    <scope>NUCLEOTIDE SEQUENCE [LARGE SCALE GENOMIC DNA]</scope>
    <source>
        <strain evidence="3 4">DSM 23413</strain>
    </source>
</reference>
<proteinExistence type="predicted"/>
<name>A0A1H5XXN7_9RHOB</name>
<evidence type="ECO:0000313" key="3">
    <source>
        <dbReference type="EMBL" id="SEG16295.1"/>
    </source>
</evidence>
<dbReference type="InterPro" id="IPR001543">
    <property type="entry name" value="FliN-like_C"/>
</dbReference>
<dbReference type="SUPFAM" id="SSF101801">
    <property type="entry name" value="Surface presentation of antigens (SPOA)"/>
    <property type="match status" value="1"/>
</dbReference>
<feature type="domain" description="Flagellar motor switch protein FliN-like C-terminal" evidence="2">
    <location>
        <begin position="230"/>
        <end position="294"/>
    </location>
</feature>
<keyword evidence="3" id="KW-0969">Cilium</keyword>